<keyword evidence="2" id="KW-1185">Reference proteome</keyword>
<gene>
    <name evidence="1" type="ORF">GOP47_0017044</name>
</gene>
<name>A0A9D4UJK7_ADICA</name>
<dbReference type="AlphaFoldDB" id="A0A9D4UJK7"/>
<feature type="non-terminal residue" evidence="1">
    <location>
        <position position="1"/>
    </location>
</feature>
<dbReference type="EMBL" id="JABFUD020000016">
    <property type="protein sequence ID" value="KAI5068699.1"/>
    <property type="molecule type" value="Genomic_DNA"/>
</dbReference>
<evidence type="ECO:0000313" key="2">
    <source>
        <dbReference type="Proteomes" id="UP000886520"/>
    </source>
</evidence>
<accession>A0A9D4UJK7</accession>
<proteinExistence type="predicted"/>
<comment type="caution">
    <text evidence="1">The sequence shown here is derived from an EMBL/GenBank/DDBJ whole genome shotgun (WGS) entry which is preliminary data.</text>
</comment>
<evidence type="ECO:0000313" key="1">
    <source>
        <dbReference type="EMBL" id="KAI5068699.1"/>
    </source>
</evidence>
<protein>
    <submittedName>
        <fullName evidence="1">Uncharacterized protein</fullName>
    </submittedName>
</protein>
<dbReference type="Proteomes" id="UP000886520">
    <property type="component" value="Chromosome 16"/>
</dbReference>
<organism evidence="1 2">
    <name type="scientific">Adiantum capillus-veneris</name>
    <name type="common">Maidenhair fern</name>
    <dbReference type="NCBI Taxonomy" id="13818"/>
    <lineage>
        <taxon>Eukaryota</taxon>
        <taxon>Viridiplantae</taxon>
        <taxon>Streptophyta</taxon>
        <taxon>Embryophyta</taxon>
        <taxon>Tracheophyta</taxon>
        <taxon>Polypodiopsida</taxon>
        <taxon>Polypodiidae</taxon>
        <taxon>Polypodiales</taxon>
        <taxon>Pteridineae</taxon>
        <taxon>Pteridaceae</taxon>
        <taxon>Vittarioideae</taxon>
        <taxon>Adiantum</taxon>
    </lineage>
</organism>
<sequence length="129" mass="14983">KNQTERGIKRCYLADYRCSWLLICRRAPLFSNGRRILCYEGIVEMPGSLGKPIGNLQQQFAGRQHLEAFRVWKQEEGPSTRRVDLDERLGISTAEEKLSIMVERKETRILSEEDNRELFAPLLLWGSQS</sequence>
<reference evidence="1" key="1">
    <citation type="submission" date="2021-01" db="EMBL/GenBank/DDBJ databases">
        <title>Adiantum capillus-veneris genome.</title>
        <authorList>
            <person name="Fang Y."/>
            <person name="Liao Q."/>
        </authorList>
    </citation>
    <scope>NUCLEOTIDE SEQUENCE</scope>
    <source>
        <strain evidence="1">H3</strain>
        <tissue evidence="1">Leaf</tissue>
    </source>
</reference>